<proteinExistence type="predicted"/>
<evidence type="ECO:0000313" key="6">
    <source>
        <dbReference type="Proteomes" id="UP001428817"/>
    </source>
</evidence>
<reference evidence="6" key="1">
    <citation type="journal article" date="2019" name="Int. J. Syst. Evol. Microbiol.">
        <title>The Global Catalogue of Microorganisms (GCM) 10K type strain sequencing project: providing services to taxonomists for standard genome sequencing and annotation.</title>
        <authorList>
            <consortium name="The Broad Institute Genomics Platform"/>
            <consortium name="The Broad Institute Genome Sequencing Center for Infectious Disease"/>
            <person name="Wu L."/>
            <person name="Ma J."/>
        </authorList>
    </citation>
    <scope>NUCLEOTIDE SEQUENCE [LARGE SCALE GENOMIC DNA]</scope>
    <source>
        <strain evidence="6">JCM 18303</strain>
    </source>
</reference>
<evidence type="ECO:0000256" key="3">
    <source>
        <dbReference type="SAM" id="SignalP"/>
    </source>
</evidence>
<evidence type="ECO:0000313" key="5">
    <source>
        <dbReference type="EMBL" id="GAA5144272.1"/>
    </source>
</evidence>
<dbReference type="RefSeq" id="WP_185058349.1">
    <property type="nucleotide sequence ID" value="NZ_BAABJP010000001.1"/>
</dbReference>
<comment type="caution">
    <text evidence="5">The sequence shown here is derived from an EMBL/GenBank/DDBJ whole genome shotgun (WGS) entry which is preliminary data.</text>
</comment>
<keyword evidence="2" id="KW-0472">Membrane</keyword>
<protein>
    <submittedName>
        <fullName evidence="5">YcnI family protein</fullName>
    </submittedName>
</protein>
<keyword evidence="2" id="KW-1133">Transmembrane helix</keyword>
<organism evidence="5 6">
    <name type="scientific">Pseudonocardia eucalypti</name>
    <dbReference type="NCBI Taxonomy" id="648755"/>
    <lineage>
        <taxon>Bacteria</taxon>
        <taxon>Bacillati</taxon>
        <taxon>Actinomycetota</taxon>
        <taxon>Actinomycetes</taxon>
        <taxon>Pseudonocardiales</taxon>
        <taxon>Pseudonocardiaceae</taxon>
        <taxon>Pseudonocardia</taxon>
    </lineage>
</organism>
<keyword evidence="2" id="KW-0812">Transmembrane</keyword>
<feature type="signal peptide" evidence="3">
    <location>
        <begin position="1"/>
        <end position="27"/>
    </location>
</feature>
<feature type="domain" description="YncI copper-binding" evidence="4">
    <location>
        <begin position="28"/>
        <end position="176"/>
    </location>
</feature>
<dbReference type="InterPro" id="IPR038507">
    <property type="entry name" value="YcnI-like_sf"/>
</dbReference>
<gene>
    <name evidence="5" type="ORF">GCM10023321_00250</name>
</gene>
<accession>A0ABP9PC73</accession>
<name>A0ABP9PC73_9PSEU</name>
<dbReference type="Proteomes" id="UP001428817">
    <property type="component" value="Unassembled WGS sequence"/>
</dbReference>
<feature type="transmembrane region" description="Helical" evidence="2">
    <location>
        <begin position="213"/>
        <end position="234"/>
    </location>
</feature>
<keyword evidence="6" id="KW-1185">Reference proteome</keyword>
<dbReference type="EMBL" id="BAABJP010000001">
    <property type="protein sequence ID" value="GAA5144272.1"/>
    <property type="molecule type" value="Genomic_DNA"/>
</dbReference>
<feature type="region of interest" description="Disordered" evidence="1">
    <location>
        <begin position="178"/>
        <end position="201"/>
    </location>
</feature>
<dbReference type="InterPro" id="IPR012533">
    <property type="entry name" value="YcnI-copper_dom"/>
</dbReference>
<evidence type="ECO:0000256" key="1">
    <source>
        <dbReference type="SAM" id="MobiDB-lite"/>
    </source>
</evidence>
<dbReference type="Pfam" id="PF07987">
    <property type="entry name" value="DUF1775"/>
    <property type="match status" value="1"/>
</dbReference>
<evidence type="ECO:0000259" key="4">
    <source>
        <dbReference type="Pfam" id="PF07987"/>
    </source>
</evidence>
<dbReference type="Gene3D" id="2.60.40.2230">
    <property type="entry name" value="Uncharacterised protein YcnI-like PF07987, DUF1775"/>
    <property type="match status" value="1"/>
</dbReference>
<feature type="chain" id="PRO_5045982609" evidence="3">
    <location>
        <begin position="28"/>
        <end position="241"/>
    </location>
</feature>
<evidence type="ECO:0000256" key="2">
    <source>
        <dbReference type="SAM" id="Phobius"/>
    </source>
</evidence>
<keyword evidence="3" id="KW-0732">Signal</keyword>
<dbReference type="CDD" id="cd08545">
    <property type="entry name" value="YcnI_like"/>
    <property type="match status" value="1"/>
</dbReference>
<sequence length="241" mass="24396">MPKIRRAALVLTGAAALALIPNGVAFAHVTANAEGAAKGGYASVVFQVPTESPTAGTVKVEITVPTDEPITSARTVPVPGWTAKVTKVALNPPAQRDGSTVSEAVRTITWTAQPGTRIGPDEFAQFTARLGPLPEKADQLVLPAAQTYDDGKVVNWDQPQPAGGDEPEHPAPAIKLAASTGGEHGHGAHGATDPSAAHAGDSTAAAVDNTARWLGGIGLVLGALGLGLGVGAVLRIRRSQG</sequence>